<gene>
    <name evidence="9" type="ORF">E6C60_0066</name>
</gene>
<name>A0A4V1G3D3_9BACL</name>
<evidence type="ECO:0000313" key="9">
    <source>
        <dbReference type="EMBL" id="QCT00794.1"/>
    </source>
</evidence>
<comment type="catalytic activity">
    <reaction evidence="1">
        <text>[protein]-peptidylproline (omega=180) = [protein]-peptidylproline (omega=0)</text>
        <dbReference type="Rhea" id="RHEA:16237"/>
        <dbReference type="Rhea" id="RHEA-COMP:10747"/>
        <dbReference type="Rhea" id="RHEA-COMP:10748"/>
        <dbReference type="ChEBI" id="CHEBI:83833"/>
        <dbReference type="ChEBI" id="CHEBI:83834"/>
        <dbReference type="EC" id="5.2.1.8"/>
    </reaction>
</comment>
<keyword evidence="7" id="KW-0472">Membrane</keyword>
<dbReference type="Proteomes" id="UP000300879">
    <property type="component" value="Chromosome"/>
</dbReference>
<dbReference type="EC" id="5.2.1.8" evidence="2"/>
<dbReference type="GO" id="GO:0003755">
    <property type="term" value="F:peptidyl-prolyl cis-trans isomerase activity"/>
    <property type="evidence" value="ECO:0007669"/>
    <property type="project" value="UniProtKB-KW"/>
</dbReference>
<dbReference type="PROSITE" id="PS50198">
    <property type="entry name" value="PPIC_PPIASE_2"/>
    <property type="match status" value="1"/>
</dbReference>
<reference evidence="9 10" key="1">
    <citation type="submission" date="2019-05" db="EMBL/GenBank/DDBJ databases">
        <authorList>
            <person name="Chen C."/>
        </authorList>
    </citation>
    <scope>NUCLEOTIDE SEQUENCE [LARGE SCALE GENOMIC DNA]</scope>
    <source>
        <strain evidence="9 10">HB172198</strain>
    </source>
</reference>
<keyword evidence="3" id="KW-0732">Signal</keyword>
<dbReference type="KEGG" id="palo:E6C60_0066"/>
<dbReference type="InterPro" id="IPR050245">
    <property type="entry name" value="PrsA_foldase"/>
</dbReference>
<dbReference type="InterPro" id="IPR000297">
    <property type="entry name" value="PPIase_PpiC"/>
</dbReference>
<evidence type="ECO:0000256" key="3">
    <source>
        <dbReference type="ARBA" id="ARBA00022729"/>
    </source>
</evidence>
<evidence type="ECO:0000256" key="2">
    <source>
        <dbReference type="ARBA" id="ARBA00013194"/>
    </source>
</evidence>
<evidence type="ECO:0000313" key="10">
    <source>
        <dbReference type="Proteomes" id="UP000300879"/>
    </source>
</evidence>
<keyword evidence="4 6" id="KW-0697">Rotamase</keyword>
<dbReference type="PROSITE" id="PS01096">
    <property type="entry name" value="PPIC_PPIASE_1"/>
    <property type="match status" value="1"/>
</dbReference>
<feature type="domain" description="PpiC" evidence="8">
    <location>
        <begin position="169"/>
        <end position="261"/>
    </location>
</feature>
<evidence type="ECO:0000256" key="7">
    <source>
        <dbReference type="SAM" id="Phobius"/>
    </source>
</evidence>
<dbReference type="OrthoDB" id="2677468at2"/>
<dbReference type="SUPFAM" id="SSF54534">
    <property type="entry name" value="FKBP-like"/>
    <property type="match status" value="1"/>
</dbReference>
<dbReference type="Gene3D" id="3.10.50.40">
    <property type="match status" value="1"/>
</dbReference>
<dbReference type="InterPro" id="IPR023058">
    <property type="entry name" value="PPIase_PpiC_CS"/>
</dbReference>
<dbReference type="Pfam" id="PF00639">
    <property type="entry name" value="Rotamase"/>
    <property type="match status" value="1"/>
</dbReference>
<dbReference type="RefSeq" id="WP_138223948.1">
    <property type="nucleotide sequence ID" value="NZ_CP040396.1"/>
</dbReference>
<organism evidence="9 10">
    <name type="scientific">Paenibacillus algicola</name>
    <dbReference type="NCBI Taxonomy" id="2565926"/>
    <lineage>
        <taxon>Bacteria</taxon>
        <taxon>Bacillati</taxon>
        <taxon>Bacillota</taxon>
        <taxon>Bacilli</taxon>
        <taxon>Bacillales</taxon>
        <taxon>Paenibacillaceae</taxon>
        <taxon>Paenibacillus</taxon>
    </lineage>
</organism>
<sequence>MTKQEKALWAAVMVLSAGLLFMGSWMVFSGALSREGLSREEGSGSSAVAMVQEQAITEEAWSRELKRRYGSEVLLTMMNRQVAALEAEQANITVAPEEIEQELDRMAQSYGSRERFLEAMAQLGLSEEVLKEETEYRLLLEKIATADVKVSSSEIDQYLEDHPDQFVPKKQLDLSLIKVEEEPLANELLDRLEDGEDFAALAAEHSIDEYTREDGGRLGLIEEDDPFQPQELMETVLELSSGDIAGPIALEDGFGIVYVKRILVPAAPDPKLTRETVRRQLALERSESLSQLEQRLRSKYEARMLAGASPAPFRQP</sequence>
<keyword evidence="7" id="KW-1133">Transmembrane helix</keyword>
<keyword evidence="10" id="KW-1185">Reference proteome</keyword>
<dbReference type="InterPro" id="IPR046357">
    <property type="entry name" value="PPIase_dom_sf"/>
</dbReference>
<dbReference type="InterPro" id="IPR027304">
    <property type="entry name" value="Trigger_fact/SurA_dom_sf"/>
</dbReference>
<dbReference type="SUPFAM" id="SSF109998">
    <property type="entry name" value="Triger factor/SurA peptide-binding domain-like"/>
    <property type="match status" value="1"/>
</dbReference>
<feature type="transmembrane region" description="Helical" evidence="7">
    <location>
        <begin position="7"/>
        <end position="28"/>
    </location>
</feature>
<dbReference type="EMBL" id="CP040396">
    <property type="protein sequence ID" value="QCT00794.1"/>
    <property type="molecule type" value="Genomic_DNA"/>
</dbReference>
<evidence type="ECO:0000256" key="6">
    <source>
        <dbReference type="PROSITE-ProRule" id="PRU00278"/>
    </source>
</evidence>
<proteinExistence type="predicted"/>
<evidence type="ECO:0000259" key="8">
    <source>
        <dbReference type="PROSITE" id="PS50198"/>
    </source>
</evidence>
<keyword evidence="5 6" id="KW-0413">Isomerase</keyword>
<evidence type="ECO:0000256" key="4">
    <source>
        <dbReference type="ARBA" id="ARBA00023110"/>
    </source>
</evidence>
<dbReference type="PANTHER" id="PTHR47245">
    <property type="entry name" value="PEPTIDYLPROLYL ISOMERASE"/>
    <property type="match status" value="1"/>
</dbReference>
<evidence type="ECO:0000256" key="1">
    <source>
        <dbReference type="ARBA" id="ARBA00000971"/>
    </source>
</evidence>
<protein>
    <recommendedName>
        <fullName evidence="2">peptidylprolyl isomerase</fullName>
        <ecNumber evidence="2">5.2.1.8</ecNumber>
    </recommendedName>
</protein>
<dbReference type="Gene3D" id="1.10.4030.10">
    <property type="entry name" value="Porin chaperone SurA, peptide-binding domain"/>
    <property type="match status" value="1"/>
</dbReference>
<keyword evidence="7" id="KW-0812">Transmembrane</keyword>
<evidence type="ECO:0000256" key="5">
    <source>
        <dbReference type="ARBA" id="ARBA00023235"/>
    </source>
</evidence>
<accession>A0A4V1G3D3</accession>
<dbReference type="PANTHER" id="PTHR47245:SF1">
    <property type="entry name" value="FOLDASE PROTEIN PRSA"/>
    <property type="match status" value="1"/>
</dbReference>
<dbReference type="AlphaFoldDB" id="A0A4V1G3D3"/>